<protein>
    <submittedName>
        <fullName evidence="3">FAD/NAD(P)-binding protein</fullName>
    </submittedName>
</protein>
<gene>
    <name evidence="3" type="ORF">WJX68_18835</name>
</gene>
<evidence type="ECO:0000313" key="4">
    <source>
        <dbReference type="Proteomes" id="UP001364211"/>
    </source>
</evidence>
<keyword evidence="4" id="KW-1185">Reference proteome</keyword>
<dbReference type="InterPro" id="IPR038732">
    <property type="entry name" value="HpyO/CreE_NAD-binding"/>
</dbReference>
<evidence type="ECO:0000313" key="3">
    <source>
        <dbReference type="EMBL" id="MEJ8281005.1"/>
    </source>
</evidence>
<accession>A0ABU8TAM3</accession>
<proteinExistence type="predicted"/>
<dbReference type="RefSeq" id="WP_340292798.1">
    <property type="nucleotide sequence ID" value="NZ_JBBJUP010000016.1"/>
</dbReference>
<organism evidence="3 4">
    <name type="scientific">Pseudonocardia spirodelae</name>
    <dbReference type="NCBI Taxonomy" id="3133431"/>
    <lineage>
        <taxon>Bacteria</taxon>
        <taxon>Bacillati</taxon>
        <taxon>Actinomycetota</taxon>
        <taxon>Actinomycetes</taxon>
        <taxon>Pseudonocardiales</taxon>
        <taxon>Pseudonocardiaceae</taxon>
        <taxon>Pseudonocardia</taxon>
    </lineage>
</organism>
<reference evidence="3 4" key="1">
    <citation type="submission" date="2024-03" db="EMBL/GenBank/DDBJ databases">
        <title>Draft genome sequence of Pseudonocardia sp. DW16-2.</title>
        <authorList>
            <person name="Duangmal K."/>
        </authorList>
    </citation>
    <scope>NUCLEOTIDE SEQUENCE [LARGE SCALE GENOMIC DNA]</scope>
    <source>
        <strain evidence="3 4">DW16-2</strain>
    </source>
</reference>
<feature type="region of interest" description="Disordered" evidence="1">
    <location>
        <begin position="244"/>
        <end position="276"/>
    </location>
</feature>
<sequence length="590" mass="63507">MRVCLVGAGPRGTGVLQRLGVQARRRGTRLSVEVVDPFPAGAGRIWRRDQSSLLWMNSPVTAVSMFDGPDGLAPLTAWADTLPDDADPELLDDVGRSRERRFASRPVAGAYLEWAFARAVHGVDRVRVHRDRVVDLTDGDGGEQLVHLAGRPEPLRVDAVVLAQGHVDTAPDPATAAVGAHARAHGLYHRPPAHASPIDETDLPPGTDVLVRGLGLTFVDLVTLLTQGRGGRFADRGDGDLEYLPSGREPVLHAGSRRGVPYRSKPGPALRADPPPLPCVLTPDALPPGPLDFRRHVLPQALREMVAGHYHELRHVHPRRTTVPWAEFRDRLRDPSEPVAALVGRAIPDPADRFDPQLLADPLAGIGTGTEALQRRVRRHVARDLWRRHDPDAGAETGAIAGIGSALTTTLELVAAGRITAGSVRRDVEGSFLPFGSYLTSGPPGRRLRELLALSRAGVVRFLGPRLQVRPDGDAFRADGPALDRPVTARHLIDARLPPDDLGRSTDPLLVALRGRGEATADPGTGRLAIREPDHRILLRDGRVHPRRFAVGPCVAGVASPGRGPAGIDFFEVNDRVATELLDRVPHGAG</sequence>
<dbReference type="Proteomes" id="UP001364211">
    <property type="component" value="Unassembled WGS sequence"/>
</dbReference>
<evidence type="ECO:0000259" key="2">
    <source>
        <dbReference type="Pfam" id="PF13454"/>
    </source>
</evidence>
<dbReference type="PANTHER" id="PTHR40254">
    <property type="entry name" value="BLR0577 PROTEIN"/>
    <property type="match status" value="1"/>
</dbReference>
<dbReference type="InterPro" id="IPR036188">
    <property type="entry name" value="FAD/NAD-bd_sf"/>
</dbReference>
<dbReference type="InterPro" id="IPR052189">
    <property type="entry name" value="L-asp_N-monooxygenase_NS-form"/>
</dbReference>
<feature type="domain" description="FAD-dependent urate hydroxylase HpyO/Asp monooxygenase CreE-like FAD/NAD(P)-binding" evidence="2">
    <location>
        <begin position="5"/>
        <end position="166"/>
    </location>
</feature>
<name>A0ABU8TAM3_9PSEU</name>
<dbReference type="EMBL" id="JBBJUP010000016">
    <property type="protein sequence ID" value="MEJ8281005.1"/>
    <property type="molecule type" value="Genomic_DNA"/>
</dbReference>
<dbReference type="Pfam" id="PF13454">
    <property type="entry name" value="NAD_binding_9"/>
    <property type="match status" value="1"/>
</dbReference>
<dbReference type="SUPFAM" id="SSF51905">
    <property type="entry name" value="FAD/NAD(P)-binding domain"/>
    <property type="match status" value="1"/>
</dbReference>
<comment type="caution">
    <text evidence="3">The sequence shown here is derived from an EMBL/GenBank/DDBJ whole genome shotgun (WGS) entry which is preliminary data.</text>
</comment>
<dbReference type="PANTHER" id="PTHR40254:SF1">
    <property type="entry name" value="BLR0577 PROTEIN"/>
    <property type="match status" value="1"/>
</dbReference>
<evidence type="ECO:0000256" key="1">
    <source>
        <dbReference type="SAM" id="MobiDB-lite"/>
    </source>
</evidence>